<dbReference type="GO" id="GO:0005509">
    <property type="term" value="F:calcium ion binding"/>
    <property type="evidence" value="ECO:0007669"/>
    <property type="project" value="TreeGrafter"/>
</dbReference>
<dbReference type="SMART" id="SM00472">
    <property type="entry name" value="MIR"/>
    <property type="match status" value="3"/>
</dbReference>
<dbReference type="GO" id="GO:0016529">
    <property type="term" value="C:sarcoplasmic reticulum"/>
    <property type="evidence" value="ECO:0007669"/>
    <property type="project" value="TreeGrafter"/>
</dbReference>
<dbReference type="InterPro" id="IPR014821">
    <property type="entry name" value="Ins145_P3_rcpt"/>
</dbReference>
<dbReference type="InterPro" id="IPR035910">
    <property type="entry name" value="RyR/IP3R_RIH_dom_sf"/>
</dbReference>
<dbReference type="PROSITE" id="PS50919">
    <property type="entry name" value="MIR"/>
    <property type="match status" value="2"/>
</dbReference>
<feature type="region of interest" description="Disordered" evidence="14">
    <location>
        <begin position="1239"/>
        <end position="1301"/>
    </location>
</feature>
<feature type="compositionally biased region" description="Low complexity" evidence="14">
    <location>
        <begin position="1246"/>
        <end position="1294"/>
    </location>
</feature>
<gene>
    <name evidence="16" type="primary">ITPR1</name>
    <name evidence="16" type="ORF">g.11864</name>
</gene>
<evidence type="ECO:0000259" key="15">
    <source>
        <dbReference type="PROSITE" id="PS50919"/>
    </source>
</evidence>
<keyword evidence="4 13" id="KW-0812">Transmembrane</keyword>
<dbReference type="InterPro" id="IPR000493">
    <property type="entry name" value="InsP3_rcpt"/>
</dbReference>
<evidence type="ECO:0000256" key="4">
    <source>
        <dbReference type="ARBA" id="ARBA00022692"/>
    </source>
</evidence>
<dbReference type="SUPFAM" id="SSF100909">
    <property type="entry name" value="IP3 receptor type 1 binding core, domain 2"/>
    <property type="match status" value="1"/>
</dbReference>
<dbReference type="InterPro" id="IPR000699">
    <property type="entry name" value="RIH_dom"/>
</dbReference>
<evidence type="ECO:0000256" key="11">
    <source>
        <dbReference type="ARBA" id="ARBA00023286"/>
    </source>
</evidence>
<dbReference type="GO" id="GO:0070679">
    <property type="term" value="F:inositol 1,4,5 trisphosphate binding"/>
    <property type="evidence" value="ECO:0007669"/>
    <property type="project" value="UniProtKB-UniRule"/>
</dbReference>
<evidence type="ECO:0000256" key="2">
    <source>
        <dbReference type="ARBA" id="ARBA00009453"/>
    </source>
</evidence>
<dbReference type="GO" id="GO:0005886">
    <property type="term" value="C:plasma membrane"/>
    <property type="evidence" value="ECO:0007669"/>
    <property type="project" value="TreeGrafter"/>
</dbReference>
<feature type="region of interest" description="Disordered" evidence="14">
    <location>
        <begin position="52"/>
        <end position="82"/>
    </location>
</feature>
<feature type="compositionally biased region" description="Basic and acidic residues" evidence="14">
    <location>
        <begin position="864"/>
        <end position="875"/>
    </location>
</feature>
<accession>A0A6G1SGD1</accession>
<evidence type="ECO:0000256" key="9">
    <source>
        <dbReference type="ARBA" id="ARBA00023136"/>
    </source>
</evidence>
<proteinExistence type="inferred from homology"/>
<dbReference type="Pfam" id="PF01365">
    <property type="entry name" value="RYDR_ITPR"/>
    <property type="match status" value="1"/>
</dbReference>
<keyword evidence="7 13" id="KW-1133">Transmembrane helix</keyword>
<reference evidence="16" key="1">
    <citation type="submission" date="2018-10" db="EMBL/GenBank/DDBJ databases">
        <title>Transcriptome assembly of Aceria tosichella (Wheat curl mite) Type 2.</title>
        <authorList>
            <person name="Scully E.D."/>
            <person name="Geib S.M."/>
            <person name="Palmer N.A."/>
            <person name="Gupta A.K."/>
            <person name="Sarath G."/>
            <person name="Tatineni S."/>
        </authorList>
    </citation>
    <scope>NUCLEOTIDE SEQUENCE</scope>
    <source>
        <strain evidence="16">LincolnNE</strain>
    </source>
</reference>
<comment type="subunit">
    <text evidence="13">Homotetramer.</text>
</comment>
<keyword evidence="9 13" id="KW-0472">Membrane</keyword>
<dbReference type="EMBL" id="GGYP01004261">
    <property type="protein sequence ID" value="MDE49032.1"/>
    <property type="molecule type" value="Transcribed_RNA"/>
</dbReference>
<dbReference type="GO" id="GO:0005789">
    <property type="term" value="C:endoplasmic reticulum membrane"/>
    <property type="evidence" value="ECO:0007669"/>
    <property type="project" value="UniProtKB-SubCell"/>
</dbReference>
<dbReference type="GO" id="GO:0005220">
    <property type="term" value="F:inositol 1,4,5-trisphosphate-gated calcium channel activity"/>
    <property type="evidence" value="ECO:0007669"/>
    <property type="project" value="UniProtKB-UniRule"/>
</dbReference>
<evidence type="ECO:0000313" key="16">
    <source>
        <dbReference type="EMBL" id="MDE49032.1"/>
    </source>
</evidence>
<keyword evidence="10 13" id="KW-0675">Receptor</keyword>
<evidence type="ECO:0000256" key="10">
    <source>
        <dbReference type="ARBA" id="ARBA00023170"/>
    </source>
</evidence>
<keyword evidence="8 13" id="KW-0406">Ion transport</keyword>
<evidence type="ECO:0000256" key="6">
    <source>
        <dbReference type="ARBA" id="ARBA00022824"/>
    </source>
</evidence>
<comment type="caution">
    <text evidence="13">Lacks conserved residue(s) required for the propagation of feature annotation.</text>
</comment>
<keyword evidence="13" id="KW-0107">Calcium channel</keyword>
<evidence type="ECO:0000256" key="13">
    <source>
        <dbReference type="RuleBase" id="RU368044"/>
    </source>
</evidence>
<dbReference type="InterPro" id="IPR036300">
    <property type="entry name" value="MIR_dom_sf"/>
</dbReference>
<dbReference type="Gene3D" id="1.25.10.30">
    <property type="entry name" value="IP3 receptor type 1 binding core, RIH domain"/>
    <property type="match status" value="1"/>
</dbReference>
<keyword evidence="3 13" id="KW-0813">Transport</keyword>
<organism evidence="16">
    <name type="scientific">Aceria tosichella</name>
    <name type="common">wheat curl mite</name>
    <dbReference type="NCBI Taxonomy" id="561515"/>
    <lineage>
        <taxon>Eukaryota</taxon>
        <taxon>Metazoa</taxon>
        <taxon>Ecdysozoa</taxon>
        <taxon>Arthropoda</taxon>
        <taxon>Chelicerata</taxon>
        <taxon>Arachnida</taxon>
        <taxon>Acari</taxon>
        <taxon>Acariformes</taxon>
        <taxon>Trombidiformes</taxon>
        <taxon>Prostigmata</taxon>
        <taxon>Eupodina</taxon>
        <taxon>Eriophyoidea</taxon>
        <taxon>Eriophyidae</taxon>
        <taxon>Eriophyinae</taxon>
        <taxon>Aceriini</taxon>
        <taxon>Aceria</taxon>
    </lineage>
</organism>
<feature type="compositionally biased region" description="Gly residues" evidence="14">
    <location>
        <begin position="52"/>
        <end position="77"/>
    </location>
</feature>
<dbReference type="Gene3D" id="2.80.10.50">
    <property type="match status" value="2"/>
</dbReference>
<keyword evidence="13" id="KW-0106">Calcium</keyword>
<feature type="region of interest" description="Disordered" evidence="14">
    <location>
        <begin position="1026"/>
        <end position="1055"/>
    </location>
</feature>
<evidence type="ECO:0000256" key="14">
    <source>
        <dbReference type="SAM" id="MobiDB-lite"/>
    </source>
</evidence>
<protein>
    <recommendedName>
        <fullName evidence="13">Inositol 1,4,5-trisphosphate receptor</fullName>
    </recommendedName>
</protein>
<comment type="subcellular location">
    <subcellularLocation>
        <location evidence="1 13">Endoplasmic reticulum membrane</location>
        <topology evidence="1 13">Multi-pass membrane protein</topology>
    </subcellularLocation>
</comment>
<dbReference type="InterPro" id="IPR015925">
    <property type="entry name" value="Ryanodine_IP3_receptor"/>
</dbReference>
<dbReference type="Pfam" id="PF08454">
    <property type="entry name" value="RIH_assoc"/>
    <property type="match status" value="1"/>
</dbReference>
<dbReference type="GO" id="GO:0035091">
    <property type="term" value="F:phosphatidylinositol binding"/>
    <property type="evidence" value="ECO:0007669"/>
    <property type="project" value="TreeGrafter"/>
</dbReference>
<comment type="domain">
    <text evidence="13">The receptor contains a calcium channel in its C-terminal extremity. Its large N-terminal cytoplasmic region has the ligand-binding site in the N-terminus and modulatory sites in the middle portion immediately upstream of the channel region.</text>
</comment>
<dbReference type="PANTHER" id="PTHR13715:SF102">
    <property type="entry name" value="INOSITOL 1,4,5-TRISPHOSPHATE RECEPTOR"/>
    <property type="match status" value="1"/>
</dbReference>
<comment type="function">
    <text evidence="13">Receptor for inositol 1,4,5-trisphosphate, a second messenger that mediates the release of intracellular calcium.</text>
</comment>
<dbReference type="InterPro" id="IPR016093">
    <property type="entry name" value="MIR_motif"/>
</dbReference>
<evidence type="ECO:0000256" key="12">
    <source>
        <dbReference type="ARBA" id="ARBA00023303"/>
    </source>
</evidence>
<keyword evidence="6 13" id="KW-0256">Endoplasmic reticulum</keyword>
<feature type="domain" description="MIR" evidence="15">
    <location>
        <begin position="282"/>
        <end position="340"/>
    </location>
</feature>
<dbReference type="InterPro" id="IPR013662">
    <property type="entry name" value="RIH_assoc-dom"/>
</dbReference>
<feature type="region of interest" description="Disordered" evidence="14">
    <location>
        <begin position="846"/>
        <end position="879"/>
    </location>
</feature>
<keyword evidence="12 13" id="KW-0407">Ion channel</keyword>
<dbReference type="SUPFAM" id="SSF82109">
    <property type="entry name" value="MIR domain"/>
    <property type="match status" value="2"/>
</dbReference>
<evidence type="ECO:0000256" key="5">
    <source>
        <dbReference type="ARBA" id="ARBA00022737"/>
    </source>
</evidence>
<dbReference type="PANTHER" id="PTHR13715">
    <property type="entry name" value="RYANODINE RECEPTOR AND IP3 RECEPTOR"/>
    <property type="match status" value="1"/>
</dbReference>
<feature type="domain" description="MIR" evidence="15">
    <location>
        <begin position="347"/>
        <end position="412"/>
    </location>
</feature>
<keyword evidence="5" id="KW-0677">Repeat</keyword>
<dbReference type="GO" id="GO:0051209">
    <property type="term" value="P:release of sequestered calcium ion into cytosol"/>
    <property type="evidence" value="ECO:0007669"/>
    <property type="project" value="UniProtKB-UniRule"/>
</dbReference>
<feature type="transmembrane region" description="Helical" evidence="13">
    <location>
        <begin position="1860"/>
        <end position="1887"/>
    </location>
</feature>
<keyword evidence="13" id="KW-0109">Calcium transport</keyword>
<dbReference type="PRINTS" id="PR00779">
    <property type="entry name" value="INSP3RECEPTR"/>
</dbReference>
<evidence type="ECO:0000256" key="7">
    <source>
        <dbReference type="ARBA" id="ARBA00022989"/>
    </source>
</evidence>
<feature type="compositionally biased region" description="Acidic residues" evidence="14">
    <location>
        <begin position="848"/>
        <end position="862"/>
    </location>
</feature>
<sequence length="2075" mass="234972">MSLLHIGDIISLFSNGFLSTLGLVDDRCVLQNTVQKHLHHLGAGNAGAGGLGPGGSGVGGPNGISGGTDGSGDGGLGHAFQNHISTSLPTSQELMMPKDPPKKFRDCLFRVCFQNKYDVQNELWRSSHVDEELNKKLYEAAKSEQLSNQEKNQLKRGTVVKYEDTIQLLHIKSNKYVTVNIKAPAPEDKDAIRVYLDSNGNEGSWFKVRSPYKYRSIGEDVICESIALVSDIMGTLNHEDALYLHASNHYLSDNPDCLEINASRQSTSWTVKPFLDYTEDLDDFLKGGDVVRLFHTDQEKFLTMDTYNNDEIQHVFLRSTDRAKATSATSSKALWEVEVVHPDPCRASLARWNSLIRLKHLATERFLAADLDTDPTHDPMREKLRNKGAPVYKLISIEFSYDYATLFEFDSTTTNVNADDYIPIHSNITLKHHPTGTFVHSTSIYIDKDKKKNCMSKVGCAQNKGLDEVFAVIPVSATEIRDLDFVYDACVMLNEALDLIKEDVDSLGRAKAHRKLIELLAEIIHFIANKEDEPRKIERALTMLAENPNRERQKLLREQNVLKLLFDILELENALDEINIDICRLCYKVLRLSFEGYRKNQEYIVKWDKFMQRQFGKNIYAEFTYSALFNSNMNLLEKSVTSADVKVFIDLIRMKRQSTFLDCLGDLCITANGSVCSTTQTLICQAIIFESNDDILVETMVDDSSGNIILSTKHWIPYNDSRFVREVCRSCKPLHDIITSARDGCDRDAFILDYYRHQLDLFSALCVGRQLKAINALSEKLSLKLVQHCIRDGELPCELRASFCKLLLHLYLIKGSRGPVPPINLRRRWTDIAEKVSVEIYDYHDSIDQGDQDEGDGDDGENSETNHELNHDEGGGRGISSRFSKGVSRLMGGGKHRSKPTINRNKPIVDEFMDTMEFVEMYLIDLTAIPSKSIFSNIQRNKLTYEVINLNRELTYFGFYKLKDFLRLAEILLVLLEDEKNQQQLVMKIKTKIIETLQYMADVRLDYMLTSLLAIFKLNQQQQNQQQHHQQQQQKQQELLQQPNHQLSKADNTCNSTNGSHLLNSPICPNGFSSLSSQTAISAIRTDQALDKHLKEITLDNSHGRKFVNVLLQLVKHDCPDLVSASLKLLLNYRSQRQRILETLKRVEFLNASPEIEEKFRKLHPLIERSDKYIRKGRDDNHVAVNDVLLQNSKLVSHIVQHVQYLIRNKDEKQLTRDLLCLLRDIIPLDRVEQQQTIMRCGDSQSPDATGTPASSTAAVTTTTGTTAPPINTTSATSTGSPRTSTTSPPFAASIHHHSQPTVNGVEGIPSPSGTTASTTGNKKFTKAKEVGGQLQQQTMSLSQVQERLDAHGASNLVVELIAMGSTLCEEKVRERSLAIFKDTLNLGIALLEGGNPIIQASIYDKLTRKGEQEKSERFFEVLSNRMSLAQQALSPTIDRTFDRTNEWAQESRLILRFLQLLCEDHNLTMQKFLFAQRNKTSYNLVAKTLVFLNCVCGSKEGSLGHRLGEYIKEGNVDLINQTLRTLTEYCQGPCIDNQRCILMHESNGIDMIRSLILDSIEPLYSLRMDLVLELKDNATKLLLALMESCSDPHHAGRILREPSLTRKLINVAISLYHEQEDYDDIFAGLNFEDTPTSTDGIVMPRDVGHKVFILCHQLVQQYNMLLQSGSGGGLGVGGSGGGSGGGGGTGASTVASASQQAKIITSDEAKLLAQKSEQNGVGSSLDREMYLREAAALYYYESHTAQIEIVRCDRKMERVVFPVPQICEYLTDETKSHVFHSTQQDERGSKIPNFFLKVDDLFEEMKWQRELQTKPILHSIARYMSLWSDLEFKLSFLVTVLVLFCISKNNQFHMNQFSLYTMIVLLKILSLCLEGVTIMHLLSVLINSGIVNKQAKQIALESDVLYHGGYLLVCTLGLIWNPLFYPFLLPPSLIKREETLRNVIKSVTKKRLFHSNDRLPGPNHNPALYHISLFVFRRRFHHQHGRWFNLSAMSRNTMGMLCGSCELWPARWRRNWRTNTRCETGLVHSERVPYSIYRLILFSCQSAYITASLLHYCRQFCHTQRRETRTRGDT</sequence>
<feature type="compositionally biased region" description="Low complexity" evidence="14">
    <location>
        <begin position="1026"/>
        <end position="1046"/>
    </location>
</feature>
<dbReference type="Pfam" id="PF08709">
    <property type="entry name" value="Ins145_P3_rec"/>
    <property type="match status" value="1"/>
</dbReference>
<comment type="similarity">
    <text evidence="2 13">Belongs to the InsP3 receptor family.</text>
</comment>
<feature type="transmembrane region" description="Helical" evidence="13">
    <location>
        <begin position="1907"/>
        <end position="1929"/>
    </location>
</feature>
<evidence type="ECO:0000256" key="3">
    <source>
        <dbReference type="ARBA" id="ARBA00022448"/>
    </source>
</evidence>
<evidence type="ECO:0000256" key="1">
    <source>
        <dbReference type="ARBA" id="ARBA00004477"/>
    </source>
</evidence>
<keyword evidence="11 13" id="KW-1071">Ligand-gated ion channel</keyword>
<dbReference type="GO" id="GO:0030667">
    <property type="term" value="C:secretory granule membrane"/>
    <property type="evidence" value="ECO:0007669"/>
    <property type="project" value="TreeGrafter"/>
</dbReference>
<dbReference type="Pfam" id="PF02815">
    <property type="entry name" value="MIR"/>
    <property type="match status" value="1"/>
</dbReference>
<evidence type="ECO:0000256" key="8">
    <source>
        <dbReference type="ARBA" id="ARBA00023065"/>
    </source>
</evidence>
<name>A0A6G1SGD1_9ACAR</name>